<dbReference type="Pfam" id="PF01618">
    <property type="entry name" value="MotA_ExbB"/>
    <property type="match status" value="1"/>
</dbReference>
<gene>
    <name evidence="9" type="ORF">Poly41_06130</name>
</gene>
<evidence type="ECO:0000256" key="5">
    <source>
        <dbReference type="ARBA" id="ARBA00023136"/>
    </source>
</evidence>
<dbReference type="AlphaFoldDB" id="A0A5C6E2X7"/>
<evidence type="ECO:0000256" key="6">
    <source>
        <dbReference type="RuleBase" id="RU004057"/>
    </source>
</evidence>
<feature type="domain" description="MotA/TolQ/ExbB proton channel" evidence="8">
    <location>
        <begin position="104"/>
        <end position="186"/>
    </location>
</feature>
<dbReference type="RefSeq" id="WP_146524405.1">
    <property type="nucleotide sequence ID" value="NZ_SJPV01000001.1"/>
</dbReference>
<evidence type="ECO:0000313" key="10">
    <source>
        <dbReference type="Proteomes" id="UP000319143"/>
    </source>
</evidence>
<comment type="caution">
    <text evidence="9">The sequence shown here is derived from an EMBL/GenBank/DDBJ whole genome shotgun (WGS) entry which is preliminary data.</text>
</comment>
<comment type="similarity">
    <text evidence="6">Belongs to the exbB/tolQ family.</text>
</comment>
<protein>
    <submittedName>
        <fullName evidence="9">MotA/TolQ/ExbB proton channel family protein</fullName>
    </submittedName>
</protein>
<evidence type="ECO:0000256" key="3">
    <source>
        <dbReference type="ARBA" id="ARBA00022692"/>
    </source>
</evidence>
<feature type="transmembrane region" description="Helical" evidence="7">
    <location>
        <begin position="6"/>
        <end position="28"/>
    </location>
</feature>
<comment type="subcellular location">
    <subcellularLocation>
        <location evidence="1">Cell membrane</location>
        <topology evidence="1">Multi-pass membrane protein</topology>
    </subcellularLocation>
    <subcellularLocation>
        <location evidence="6">Membrane</location>
        <topology evidence="6">Multi-pass membrane protein</topology>
    </subcellularLocation>
</comment>
<keyword evidence="6" id="KW-0813">Transport</keyword>
<accession>A0A5C6E2X7</accession>
<evidence type="ECO:0000259" key="8">
    <source>
        <dbReference type="Pfam" id="PF01618"/>
    </source>
</evidence>
<evidence type="ECO:0000256" key="7">
    <source>
        <dbReference type="SAM" id="Phobius"/>
    </source>
</evidence>
<dbReference type="GO" id="GO:0005886">
    <property type="term" value="C:plasma membrane"/>
    <property type="evidence" value="ECO:0007669"/>
    <property type="project" value="UniProtKB-SubCell"/>
</dbReference>
<keyword evidence="3 7" id="KW-0812">Transmembrane</keyword>
<keyword evidence="2" id="KW-1003">Cell membrane</keyword>
<dbReference type="EMBL" id="SJPV01000001">
    <property type="protein sequence ID" value="TWU42317.1"/>
    <property type="molecule type" value="Genomic_DNA"/>
</dbReference>
<keyword evidence="4 7" id="KW-1133">Transmembrane helix</keyword>
<keyword evidence="6" id="KW-0653">Protein transport</keyword>
<name>A0A5C6E2X7_9BACT</name>
<evidence type="ECO:0000256" key="1">
    <source>
        <dbReference type="ARBA" id="ARBA00004651"/>
    </source>
</evidence>
<dbReference type="GO" id="GO:0015031">
    <property type="term" value="P:protein transport"/>
    <property type="evidence" value="ECO:0007669"/>
    <property type="project" value="UniProtKB-KW"/>
</dbReference>
<organism evidence="9 10">
    <name type="scientific">Novipirellula artificiosorum</name>
    <dbReference type="NCBI Taxonomy" id="2528016"/>
    <lineage>
        <taxon>Bacteria</taxon>
        <taxon>Pseudomonadati</taxon>
        <taxon>Planctomycetota</taxon>
        <taxon>Planctomycetia</taxon>
        <taxon>Pirellulales</taxon>
        <taxon>Pirellulaceae</taxon>
        <taxon>Novipirellula</taxon>
    </lineage>
</organism>
<evidence type="ECO:0000313" key="9">
    <source>
        <dbReference type="EMBL" id="TWU42317.1"/>
    </source>
</evidence>
<feature type="transmembrane region" description="Helical" evidence="7">
    <location>
        <begin position="161"/>
        <end position="182"/>
    </location>
</feature>
<reference evidence="9 10" key="1">
    <citation type="submission" date="2019-02" db="EMBL/GenBank/DDBJ databases">
        <title>Deep-cultivation of Planctomycetes and their phenomic and genomic characterization uncovers novel biology.</title>
        <authorList>
            <person name="Wiegand S."/>
            <person name="Jogler M."/>
            <person name="Boedeker C."/>
            <person name="Pinto D."/>
            <person name="Vollmers J."/>
            <person name="Rivas-Marin E."/>
            <person name="Kohn T."/>
            <person name="Peeters S.H."/>
            <person name="Heuer A."/>
            <person name="Rast P."/>
            <person name="Oberbeckmann S."/>
            <person name="Bunk B."/>
            <person name="Jeske O."/>
            <person name="Meyerdierks A."/>
            <person name="Storesund J.E."/>
            <person name="Kallscheuer N."/>
            <person name="Luecker S."/>
            <person name="Lage O.M."/>
            <person name="Pohl T."/>
            <person name="Merkel B.J."/>
            <person name="Hornburger P."/>
            <person name="Mueller R.-W."/>
            <person name="Bruemmer F."/>
            <person name="Labrenz M."/>
            <person name="Spormann A.M."/>
            <person name="Op Den Camp H."/>
            <person name="Overmann J."/>
            <person name="Amann R."/>
            <person name="Jetten M.S.M."/>
            <person name="Mascher T."/>
            <person name="Medema M.H."/>
            <person name="Devos D.P."/>
            <person name="Kaster A.-K."/>
            <person name="Ovreas L."/>
            <person name="Rohde M."/>
            <person name="Galperin M.Y."/>
            <person name="Jogler C."/>
        </authorList>
    </citation>
    <scope>NUCLEOTIDE SEQUENCE [LARGE SCALE GENOMIC DNA]</scope>
    <source>
        <strain evidence="9 10">Poly41</strain>
    </source>
</reference>
<dbReference type="InterPro" id="IPR002898">
    <property type="entry name" value="MotA_ExbB_proton_chnl"/>
</dbReference>
<dbReference type="Proteomes" id="UP000319143">
    <property type="component" value="Unassembled WGS sequence"/>
</dbReference>
<sequence length="213" mass="24057">MLLEFATKWFTPIICLLGVFHLLAYAILRISAQRHLRSLAQSLERFTDGIGHRSRLDWRGHLTDQIDAFVEDVREAVKNPTDRDAIGRRMSILDEQRSYLDSYRFETAWNVARSGIEIYPLLGVLGTIFALWLAMRQPIGDATATVGVIVERFGLAIDSTFAGLAMAIVLIVVNSFCETMFVRLLENRRAVRELVTDVKRELIAADCRGVDAT</sequence>
<feature type="transmembrane region" description="Helical" evidence="7">
    <location>
        <begin position="118"/>
        <end position="135"/>
    </location>
</feature>
<keyword evidence="10" id="KW-1185">Reference proteome</keyword>
<evidence type="ECO:0000256" key="2">
    <source>
        <dbReference type="ARBA" id="ARBA00022475"/>
    </source>
</evidence>
<evidence type="ECO:0000256" key="4">
    <source>
        <dbReference type="ARBA" id="ARBA00022989"/>
    </source>
</evidence>
<keyword evidence="5 7" id="KW-0472">Membrane</keyword>
<proteinExistence type="inferred from homology"/>
<dbReference type="OrthoDB" id="263008at2"/>